<dbReference type="Pfam" id="PF00717">
    <property type="entry name" value="Peptidase_S24"/>
    <property type="match status" value="1"/>
</dbReference>
<dbReference type="CDD" id="cd06529">
    <property type="entry name" value="S24_LexA-like"/>
    <property type="match status" value="1"/>
</dbReference>
<gene>
    <name evidence="2" type="ORF">GH807_07345</name>
</gene>
<dbReference type="InterPro" id="IPR039418">
    <property type="entry name" value="LexA-like"/>
</dbReference>
<protein>
    <recommendedName>
        <fullName evidence="1">Peptidase S24/S26A/S26B/S26C domain-containing protein</fullName>
    </recommendedName>
</protein>
<accession>A0ABR6WK99</accession>
<name>A0ABR6WK99_9FIRM</name>
<keyword evidence="3" id="KW-1185">Reference proteome</keyword>
<organism evidence="2 3">
    <name type="scientific">Acetobacterium tundrae</name>
    <dbReference type="NCBI Taxonomy" id="132932"/>
    <lineage>
        <taxon>Bacteria</taxon>
        <taxon>Bacillati</taxon>
        <taxon>Bacillota</taxon>
        <taxon>Clostridia</taxon>
        <taxon>Eubacteriales</taxon>
        <taxon>Eubacteriaceae</taxon>
        <taxon>Acetobacterium</taxon>
    </lineage>
</organism>
<dbReference type="InterPro" id="IPR036286">
    <property type="entry name" value="LexA/Signal_pep-like_sf"/>
</dbReference>
<proteinExistence type="predicted"/>
<evidence type="ECO:0000313" key="2">
    <source>
        <dbReference type="EMBL" id="MBC3796861.1"/>
    </source>
</evidence>
<sequence length="115" mass="13084">MWTTSGRADGQEYIALKVNDISMYPRYLEGDILIVRITPNCPNGSDVIVYADGADAVLRQIQQNEDGSLTLKPYNPEYPSQDLPCGSSWRHHSWCCCPNEKNFVFKKNDYSFVCL</sequence>
<evidence type="ECO:0000313" key="3">
    <source>
        <dbReference type="Proteomes" id="UP000653358"/>
    </source>
</evidence>
<dbReference type="EMBL" id="WJBB01000007">
    <property type="protein sequence ID" value="MBC3796861.1"/>
    <property type="molecule type" value="Genomic_DNA"/>
</dbReference>
<dbReference type="RefSeq" id="WP_148603102.1">
    <property type="nucleotide sequence ID" value="NZ_RXYB01000006.1"/>
</dbReference>
<dbReference type="SUPFAM" id="SSF51306">
    <property type="entry name" value="LexA/Signal peptidase"/>
    <property type="match status" value="1"/>
</dbReference>
<dbReference type="InterPro" id="IPR015927">
    <property type="entry name" value="Peptidase_S24_S26A/B/C"/>
</dbReference>
<dbReference type="Proteomes" id="UP000653358">
    <property type="component" value="Unassembled WGS sequence"/>
</dbReference>
<evidence type="ECO:0000259" key="1">
    <source>
        <dbReference type="Pfam" id="PF00717"/>
    </source>
</evidence>
<feature type="domain" description="Peptidase S24/S26A/S26B/S26C" evidence="1">
    <location>
        <begin position="9"/>
        <end position="84"/>
    </location>
</feature>
<comment type="caution">
    <text evidence="2">The sequence shown here is derived from an EMBL/GenBank/DDBJ whole genome shotgun (WGS) entry which is preliminary data.</text>
</comment>
<reference evidence="2 3" key="1">
    <citation type="journal article" date="2020" name="mSystems">
        <title>Defining Genomic and Predicted Metabolic Features of the Acetobacterium Genus.</title>
        <authorList>
            <person name="Ross D.E."/>
            <person name="Marshall C.W."/>
            <person name="Gulliver D."/>
            <person name="May H.D."/>
            <person name="Norman R.S."/>
        </authorList>
    </citation>
    <scope>NUCLEOTIDE SEQUENCE [LARGE SCALE GENOMIC DNA]</scope>
    <source>
        <strain evidence="2 3">DSM 9173</strain>
    </source>
</reference>
<dbReference type="Gene3D" id="2.10.109.10">
    <property type="entry name" value="Umud Fragment, subunit A"/>
    <property type="match status" value="1"/>
</dbReference>